<proteinExistence type="predicted"/>
<reference evidence="4" key="1">
    <citation type="journal article" date="2020" name="Genome Biol.">
        <title>Gamete binning: chromosome-level and haplotype-resolved genome assembly enabled by high-throughput single-cell sequencing of gamete genomes.</title>
        <authorList>
            <person name="Campoy J.A."/>
            <person name="Sun H."/>
            <person name="Goel M."/>
            <person name="Jiao W.-B."/>
            <person name="Folz-Donahue K."/>
            <person name="Wang N."/>
            <person name="Rubio M."/>
            <person name="Liu C."/>
            <person name="Kukat C."/>
            <person name="Ruiz D."/>
            <person name="Huettel B."/>
            <person name="Schneeberger K."/>
        </authorList>
    </citation>
    <scope>NUCLEOTIDE SEQUENCE [LARGE SCALE GENOMIC DNA]</scope>
    <source>
        <strain evidence="4">cv. Rojo Pasion</strain>
    </source>
</reference>
<reference evidence="1 3" key="2">
    <citation type="submission" date="2020-05" db="EMBL/GenBank/DDBJ databases">
        <authorList>
            <person name="Campoy J."/>
            <person name="Schneeberger K."/>
            <person name="Spophaly S."/>
        </authorList>
    </citation>
    <scope>NUCLEOTIDE SEQUENCE [LARGE SCALE GENOMIC DNA]</scope>
    <source>
        <strain evidence="1">PruArmRojPasFocal</strain>
    </source>
</reference>
<dbReference type="EMBL" id="CAEKKB010000005">
    <property type="protein sequence ID" value="CAB4309961.1"/>
    <property type="molecule type" value="Genomic_DNA"/>
</dbReference>
<protein>
    <submittedName>
        <fullName evidence="1">Uncharacterized protein</fullName>
    </submittedName>
</protein>
<evidence type="ECO:0000313" key="1">
    <source>
        <dbReference type="EMBL" id="CAB4279500.1"/>
    </source>
</evidence>
<organism evidence="1 3">
    <name type="scientific">Prunus armeniaca</name>
    <name type="common">Apricot</name>
    <name type="synonym">Armeniaca vulgaris</name>
    <dbReference type="NCBI Taxonomy" id="36596"/>
    <lineage>
        <taxon>Eukaryota</taxon>
        <taxon>Viridiplantae</taxon>
        <taxon>Streptophyta</taxon>
        <taxon>Embryophyta</taxon>
        <taxon>Tracheophyta</taxon>
        <taxon>Spermatophyta</taxon>
        <taxon>Magnoliopsida</taxon>
        <taxon>eudicotyledons</taxon>
        <taxon>Gunneridae</taxon>
        <taxon>Pentapetalae</taxon>
        <taxon>rosids</taxon>
        <taxon>fabids</taxon>
        <taxon>Rosales</taxon>
        <taxon>Rosaceae</taxon>
        <taxon>Amygdaloideae</taxon>
        <taxon>Amygdaleae</taxon>
        <taxon>Prunus</taxon>
    </lineage>
</organism>
<dbReference type="Proteomes" id="UP000507245">
    <property type="component" value="Unassembled WGS sequence"/>
</dbReference>
<gene>
    <name evidence="1" type="ORF">CURHAP_LOCUS31781</name>
    <name evidence="2" type="ORF">ORAREDHAP_LOCUS31399</name>
</gene>
<dbReference type="AlphaFoldDB" id="A0A6J5USM1"/>
<evidence type="ECO:0000313" key="4">
    <source>
        <dbReference type="Proteomes" id="UP000507245"/>
    </source>
</evidence>
<accession>A0A6J5USM1</accession>
<sequence length="61" mass="7166">MQPCCSCVDNSQGLDDHVYCIFGKERDEEGQGIQKAMVWEVVEPRNYHDQEKDMNHHKDQN</sequence>
<dbReference type="EMBL" id="CAEKDK010000005">
    <property type="protein sequence ID" value="CAB4279500.1"/>
    <property type="molecule type" value="Genomic_DNA"/>
</dbReference>
<name>A0A6J5USM1_PRUAR</name>
<evidence type="ECO:0000313" key="2">
    <source>
        <dbReference type="EMBL" id="CAB4309961.1"/>
    </source>
</evidence>
<dbReference type="Proteomes" id="UP000507222">
    <property type="component" value="Unassembled WGS sequence"/>
</dbReference>
<evidence type="ECO:0000313" key="3">
    <source>
        <dbReference type="Proteomes" id="UP000507222"/>
    </source>
</evidence>
<keyword evidence="4" id="KW-1185">Reference proteome</keyword>